<evidence type="ECO:0000256" key="4">
    <source>
        <dbReference type="ARBA" id="ARBA00023004"/>
    </source>
</evidence>
<dbReference type="InterPro" id="IPR002403">
    <property type="entry name" value="Cyt_P450_E_grp-IV"/>
</dbReference>
<dbReference type="Proteomes" id="UP000292447">
    <property type="component" value="Chromosome III"/>
</dbReference>
<keyword evidence="6" id="KW-0560">Oxidoreductase</keyword>
<dbReference type="EMBL" id="CP034458">
    <property type="protein sequence ID" value="QBM88444.1"/>
    <property type="molecule type" value="Genomic_DNA"/>
</dbReference>
<dbReference type="GO" id="GO:0020037">
    <property type="term" value="F:heme binding"/>
    <property type="evidence" value="ECO:0007669"/>
    <property type="project" value="InterPro"/>
</dbReference>
<keyword evidence="5" id="KW-0349">Heme</keyword>
<dbReference type="AlphaFoldDB" id="A0A4P6XRN9"/>
<dbReference type="Pfam" id="PF00067">
    <property type="entry name" value="p450"/>
    <property type="match status" value="1"/>
</dbReference>
<dbReference type="Gene3D" id="1.10.630.10">
    <property type="entry name" value="Cytochrome P450"/>
    <property type="match status" value="1"/>
</dbReference>
<dbReference type="GO" id="GO:0005506">
    <property type="term" value="F:iron ion binding"/>
    <property type="evidence" value="ECO:0007669"/>
    <property type="project" value="InterPro"/>
</dbReference>
<dbReference type="SUPFAM" id="SSF48264">
    <property type="entry name" value="Cytochrome P450"/>
    <property type="match status" value="1"/>
</dbReference>
<comment type="cofactor">
    <cofactor evidence="1 5">
        <name>heme</name>
        <dbReference type="ChEBI" id="CHEBI:30413"/>
    </cofactor>
</comment>
<dbReference type="InterPro" id="IPR001128">
    <property type="entry name" value="Cyt_P450"/>
</dbReference>
<dbReference type="GO" id="GO:0016705">
    <property type="term" value="F:oxidoreductase activity, acting on paired donors, with incorporation or reduction of molecular oxygen"/>
    <property type="evidence" value="ECO:0007669"/>
    <property type="project" value="InterPro"/>
</dbReference>
<keyword evidence="7" id="KW-1185">Reference proteome</keyword>
<dbReference type="InterPro" id="IPR050121">
    <property type="entry name" value="Cytochrome_P450_monoxygenase"/>
</dbReference>
<dbReference type="GO" id="GO:0004497">
    <property type="term" value="F:monooxygenase activity"/>
    <property type="evidence" value="ECO:0007669"/>
    <property type="project" value="UniProtKB-KW"/>
</dbReference>
<evidence type="ECO:0000256" key="3">
    <source>
        <dbReference type="ARBA" id="ARBA00022723"/>
    </source>
</evidence>
<gene>
    <name evidence="6" type="primary">MPUL0C04120</name>
    <name evidence="6" type="ORF">METSCH_C04120</name>
</gene>
<feature type="binding site" description="axial binding residue" evidence="5">
    <location>
        <position position="426"/>
    </location>
    <ligand>
        <name>heme</name>
        <dbReference type="ChEBI" id="CHEBI:30413"/>
    </ligand>
    <ligandPart>
        <name>Fe</name>
        <dbReference type="ChEBI" id="CHEBI:18248"/>
    </ligandPart>
</feature>
<protein>
    <submittedName>
        <fullName evidence="6">Unspecific monooxygenase</fullName>
    </submittedName>
</protein>
<evidence type="ECO:0000256" key="5">
    <source>
        <dbReference type="PIRSR" id="PIRSR602403-1"/>
    </source>
</evidence>
<keyword evidence="3 5" id="KW-0479">Metal-binding</keyword>
<keyword evidence="4 5" id="KW-0408">Iron</keyword>
<dbReference type="PRINTS" id="PR00385">
    <property type="entry name" value="P450"/>
</dbReference>
<evidence type="ECO:0000256" key="1">
    <source>
        <dbReference type="ARBA" id="ARBA00001971"/>
    </source>
</evidence>
<comment type="similarity">
    <text evidence="2">Belongs to the cytochrome P450 family.</text>
</comment>
<proteinExistence type="inferred from homology"/>
<accession>A0A4P6XRN9</accession>
<evidence type="ECO:0000313" key="6">
    <source>
        <dbReference type="EMBL" id="QBM88444.1"/>
    </source>
</evidence>
<dbReference type="STRING" id="2163413.A0A4P6XRN9"/>
<dbReference type="CDD" id="cd11070">
    <property type="entry name" value="CYP56-like"/>
    <property type="match status" value="1"/>
</dbReference>
<evidence type="ECO:0000313" key="7">
    <source>
        <dbReference type="Proteomes" id="UP000292447"/>
    </source>
</evidence>
<sequence length="482" mass="55523">MFAIDWLLITLCIVAAYWLRCLVLPPSNFPRNIPTIPFYVVFIPIFTDWDQEKTFKRFFRAKLEKHGAVKVYFASKWNVLVTRPEYVAQVLRNNEVFEKSGNSEKIPFAVTLEYLGDNIISAGNDRWRRYRKVMTNSILFPDHKPLAGHVQGLILVLDTKYGVNNIVSVPDIILRFFLACVGDCVIGCNLDIDMNGESVLSRVKYLKRQIFRPMFMTFPSLDKLRLPSRQRAKGAIKEFKALLRCKILQERTYENSERLGLNLANAYETGDITEKQFEDNAIIALVAGHENPEMLLTTVLYLLAKHPHIQVELRTKLSEADINEKEDVPFLNAVIFESLRMYPPIAQLVNRITRQSVVLGKDIHIPKGVYVGNNSFITQRDQGYWPNADSFMPERWGTTEKEIMKKYTLAKSKCEITAFHGRNRACLGEKFALVEVRKATIAIVEKFEFSLDPNWKERITPTGPIWPVQLSLHMTKLSETKK</sequence>
<dbReference type="PANTHER" id="PTHR24305">
    <property type="entry name" value="CYTOCHROME P450"/>
    <property type="match status" value="1"/>
</dbReference>
<dbReference type="PANTHER" id="PTHR24305:SF223">
    <property type="entry name" value="CYTOCHROME P450-DIT2"/>
    <property type="match status" value="1"/>
</dbReference>
<keyword evidence="6" id="KW-0503">Monooxygenase</keyword>
<reference evidence="7" key="1">
    <citation type="submission" date="2019-03" db="EMBL/GenBank/DDBJ databases">
        <title>Snf2 controls pulcherriminic acid biosynthesis and connects pigmentation and antifungal activity of the yeast Metschnikowia pulcherrima.</title>
        <authorList>
            <person name="Gore-Lloyd D."/>
            <person name="Sumann I."/>
            <person name="Brachmann A.O."/>
            <person name="Schneeberger K."/>
            <person name="Ortiz-Merino R.A."/>
            <person name="Moreno-Beltran M."/>
            <person name="Schlaefli M."/>
            <person name="Kirner P."/>
            <person name="Santos Kron A."/>
            <person name="Wolfe K.H."/>
            <person name="Piel J."/>
            <person name="Ahrens C.H."/>
            <person name="Henk D."/>
            <person name="Freimoser F.M."/>
        </authorList>
    </citation>
    <scope>NUCLEOTIDE SEQUENCE [LARGE SCALE GENOMIC DNA]</scope>
    <source>
        <strain evidence="7">APC 1.2</strain>
    </source>
</reference>
<dbReference type="InterPro" id="IPR036396">
    <property type="entry name" value="Cyt_P450_sf"/>
</dbReference>
<organism evidence="6 7">
    <name type="scientific">Metschnikowia aff. pulcherrima</name>
    <dbReference type="NCBI Taxonomy" id="2163413"/>
    <lineage>
        <taxon>Eukaryota</taxon>
        <taxon>Fungi</taxon>
        <taxon>Dikarya</taxon>
        <taxon>Ascomycota</taxon>
        <taxon>Saccharomycotina</taxon>
        <taxon>Pichiomycetes</taxon>
        <taxon>Metschnikowiaceae</taxon>
        <taxon>Metschnikowia</taxon>
    </lineage>
</organism>
<name>A0A4P6XRN9_9ASCO</name>
<evidence type="ECO:0000256" key="2">
    <source>
        <dbReference type="ARBA" id="ARBA00010617"/>
    </source>
</evidence>
<dbReference type="PRINTS" id="PR00465">
    <property type="entry name" value="EP450IV"/>
</dbReference>